<evidence type="ECO:0000313" key="1">
    <source>
        <dbReference type="EMBL" id="ATX79616.1"/>
    </source>
</evidence>
<proteinExistence type="predicted"/>
<accession>A0A2K8L5V6</accession>
<protein>
    <submittedName>
        <fullName evidence="1">Uncharacterized protein</fullName>
    </submittedName>
</protein>
<name>A0A2K8L5V6_MARES</name>
<sequence>MLNGSSTQISIHASTTIIIVAMLLSLVASGCTTSSSQALRYSQSEVERIPLTAMRKLLLSGSDSVSIVVKAPPYPGPLTVQRSDGDEHVVVANAKGAVSRLPIGEISEVYHVYHLKQQTVQSAPSNTAEAVGETLIYAPLIPVAVVTWPVLSSMGLDEHRNSEDREKALLLYQGMTRSELEAVQGKPVEKYNCLRQSGKGTPYELWGYDKEKVIRAARYLFINLDDGKVGFASFRMPGWLECSPIK</sequence>
<dbReference type="EMBL" id="CP018799">
    <property type="protein sequence ID" value="ATX79616.1"/>
    <property type="molecule type" value="Genomic_DNA"/>
</dbReference>
<keyword evidence="2" id="KW-1185">Reference proteome</keyword>
<dbReference type="KEGG" id="maes:Ga0123461_1197"/>
<evidence type="ECO:0000313" key="2">
    <source>
        <dbReference type="Proteomes" id="UP000231701"/>
    </source>
</evidence>
<reference evidence="1 2" key="1">
    <citation type="submission" date="2016-12" db="EMBL/GenBank/DDBJ databases">
        <title>Isolation and genomic insights into novel planktonic Zetaproteobacteria from stratified waters of the Chesapeake Bay.</title>
        <authorList>
            <person name="McAllister S.M."/>
            <person name="Kato S."/>
            <person name="Chan C.S."/>
            <person name="Chiu B.K."/>
            <person name="Field E.K."/>
        </authorList>
    </citation>
    <scope>NUCLEOTIDE SEQUENCE [LARGE SCALE GENOMIC DNA]</scope>
    <source>
        <strain evidence="1 2">CP-5</strain>
    </source>
</reference>
<gene>
    <name evidence="1" type="ORF">Ga0123461_1197</name>
</gene>
<dbReference type="Proteomes" id="UP000231701">
    <property type="component" value="Chromosome"/>
</dbReference>
<organism evidence="1 2">
    <name type="scientific">Mariprofundus aestuarium</name>
    <dbReference type="NCBI Taxonomy" id="1921086"/>
    <lineage>
        <taxon>Bacteria</taxon>
        <taxon>Pseudomonadati</taxon>
        <taxon>Pseudomonadota</taxon>
        <taxon>Candidatius Mariprofundia</taxon>
        <taxon>Mariprofundales</taxon>
        <taxon>Mariprofundaceae</taxon>
        <taxon>Mariprofundus</taxon>
    </lineage>
</organism>
<dbReference type="AlphaFoldDB" id="A0A2K8L5V6"/>